<keyword evidence="9 15" id="KW-0256">Endoplasmic reticulum</keyword>
<keyword evidence="18" id="KW-1185">Reference proteome</keyword>
<evidence type="ECO:0000256" key="13">
    <source>
        <dbReference type="ARBA" id="ARBA00045533"/>
    </source>
</evidence>
<keyword evidence="10" id="KW-0735">Signal-anchor</keyword>
<dbReference type="SUPFAM" id="SSF51306">
    <property type="entry name" value="LexA/Signal peptidase"/>
    <property type="match status" value="1"/>
</dbReference>
<dbReference type="OrthoDB" id="10257561at2759"/>
<comment type="function">
    <text evidence="13">Catalytic component of the signal peptidase complex (SPC) which catalyzes the cleavage of N-terminal signal sequences from nascent proteins as they are translocated into the lumen of the endoplasmic reticulum. Specifically cleaves N-terminal signal peptides that contain a hydrophobic alpha-helix (h-region) shorter than 18-20 amino acids.</text>
</comment>
<dbReference type="Gene3D" id="2.10.109.10">
    <property type="entry name" value="Umud Fragment, subunit A"/>
    <property type="match status" value="1"/>
</dbReference>
<dbReference type="PANTHER" id="PTHR10806:SF6">
    <property type="entry name" value="SIGNAL PEPTIDASE COMPLEX CATALYTIC SUBUNIT SEC11"/>
    <property type="match status" value="1"/>
</dbReference>
<dbReference type="GO" id="GO:0009003">
    <property type="term" value="F:signal peptidase activity"/>
    <property type="evidence" value="ECO:0007669"/>
    <property type="project" value="UniProtKB-EC"/>
</dbReference>
<proteinExistence type="inferred from homology"/>
<keyword evidence="11" id="KW-1133">Transmembrane helix</keyword>
<dbReference type="GO" id="GO:0006465">
    <property type="term" value="P:signal peptide processing"/>
    <property type="evidence" value="ECO:0007669"/>
    <property type="project" value="UniProtKB-UniRule"/>
</dbReference>
<gene>
    <name evidence="17" type="ORF">AYI70_g2898</name>
</gene>
<evidence type="ECO:0000256" key="4">
    <source>
        <dbReference type="ARBA" id="ARBA00013208"/>
    </source>
</evidence>
<evidence type="ECO:0000256" key="12">
    <source>
        <dbReference type="ARBA" id="ARBA00023136"/>
    </source>
</evidence>
<evidence type="ECO:0000313" key="17">
    <source>
        <dbReference type="EMBL" id="OMJ22394.1"/>
    </source>
</evidence>
<dbReference type="PRINTS" id="PR00728">
    <property type="entry name" value="SIGNALPTASE"/>
</dbReference>
<comment type="similarity">
    <text evidence="3 15">Belongs to the peptidase S26B family.</text>
</comment>
<evidence type="ECO:0000256" key="2">
    <source>
        <dbReference type="ARBA" id="ARBA00004648"/>
    </source>
</evidence>
<keyword evidence="12" id="KW-0472">Membrane</keyword>
<dbReference type="GO" id="GO:0004252">
    <property type="term" value="F:serine-type endopeptidase activity"/>
    <property type="evidence" value="ECO:0007669"/>
    <property type="project" value="InterPro"/>
</dbReference>
<dbReference type="EMBL" id="LSSN01000773">
    <property type="protein sequence ID" value="OMJ22394.1"/>
    <property type="molecule type" value="Genomic_DNA"/>
</dbReference>
<dbReference type="InterPro" id="IPR019533">
    <property type="entry name" value="Peptidase_S26"/>
</dbReference>
<dbReference type="Pfam" id="PF00717">
    <property type="entry name" value="Peptidase_S24"/>
    <property type="match status" value="1"/>
</dbReference>
<organism evidence="17 18">
    <name type="scientific">Smittium culicis</name>
    <dbReference type="NCBI Taxonomy" id="133412"/>
    <lineage>
        <taxon>Eukaryota</taxon>
        <taxon>Fungi</taxon>
        <taxon>Fungi incertae sedis</taxon>
        <taxon>Zoopagomycota</taxon>
        <taxon>Kickxellomycotina</taxon>
        <taxon>Harpellomycetes</taxon>
        <taxon>Harpellales</taxon>
        <taxon>Legeriomycetaceae</taxon>
        <taxon>Smittium</taxon>
    </lineage>
</organism>
<dbReference type="InterPro" id="IPR019758">
    <property type="entry name" value="Pept_S26A_signal_pept_1_CS"/>
</dbReference>
<comment type="catalytic activity">
    <reaction evidence="1 15">
        <text>Cleavage of hydrophobic, N-terminal signal or leader sequences from secreted and periplasmic proteins.</text>
        <dbReference type="EC" id="3.4.21.89"/>
    </reaction>
</comment>
<evidence type="ECO:0000256" key="1">
    <source>
        <dbReference type="ARBA" id="ARBA00000677"/>
    </source>
</evidence>
<dbReference type="Proteomes" id="UP000187283">
    <property type="component" value="Unassembled WGS sequence"/>
</dbReference>
<dbReference type="EC" id="3.4.21.89" evidence="4 15"/>
<dbReference type="AlphaFoldDB" id="A0A1R1Y6H1"/>
<name>A0A1R1Y6H1_9FUNG</name>
<evidence type="ECO:0000256" key="3">
    <source>
        <dbReference type="ARBA" id="ARBA00011035"/>
    </source>
</evidence>
<dbReference type="InterPro" id="IPR036286">
    <property type="entry name" value="LexA/Signal_pep-like_sf"/>
</dbReference>
<comment type="subcellular location">
    <subcellularLocation>
        <location evidence="2">Endoplasmic reticulum membrane</location>
        <topology evidence="2">Single-pass type II membrane protein</topology>
    </subcellularLocation>
</comment>
<dbReference type="PANTHER" id="PTHR10806">
    <property type="entry name" value="SIGNAL PEPTIDASE COMPLEX CATALYTIC SUBUNIT SEC11"/>
    <property type="match status" value="1"/>
</dbReference>
<evidence type="ECO:0000256" key="11">
    <source>
        <dbReference type="ARBA" id="ARBA00022989"/>
    </source>
</evidence>
<dbReference type="CDD" id="cd06530">
    <property type="entry name" value="S26_SPase_I"/>
    <property type="match status" value="1"/>
</dbReference>
<evidence type="ECO:0000259" key="16">
    <source>
        <dbReference type="Pfam" id="PF00717"/>
    </source>
</evidence>
<evidence type="ECO:0000256" key="5">
    <source>
        <dbReference type="ARBA" id="ARBA00019685"/>
    </source>
</evidence>
<keyword evidence="7" id="KW-0812">Transmembrane</keyword>
<comment type="subunit">
    <text evidence="14">Component of the signal peptidase complex (SPC) composed of a catalytic subunit SEC11 and three accessory subunits SPC1, SPC2 and SPC3. The complex induces a local thinning of the ER membrane which is used to measure the length of the signal peptide (SP) h-region of protein substrates. This ensures the selectivity of the complex towards h-regions shorter than 18-20 amino acids. SPC associates with the translocon complex.</text>
</comment>
<reference evidence="17 18" key="1">
    <citation type="submission" date="2017-01" db="EMBL/GenBank/DDBJ databases">
        <authorList>
            <person name="Mah S.A."/>
            <person name="Swanson W.J."/>
            <person name="Moy G.W."/>
            <person name="Vacquier V.D."/>
        </authorList>
    </citation>
    <scope>NUCLEOTIDE SEQUENCE [LARGE SCALE GENOMIC DNA]</scope>
    <source>
        <strain evidence="17 18">GSMNP</strain>
    </source>
</reference>
<evidence type="ECO:0000256" key="14">
    <source>
        <dbReference type="ARBA" id="ARBA00047037"/>
    </source>
</evidence>
<keyword evidence="6 15" id="KW-0645">Protease</keyword>
<dbReference type="GO" id="GO:0005787">
    <property type="term" value="C:signal peptidase complex"/>
    <property type="evidence" value="ECO:0007669"/>
    <property type="project" value="UniProtKB-ARBA"/>
</dbReference>
<sequence length="175" mass="19693">MDILDGIRKTGIRTFLKQTLVFLSVLTSAFMVWKSISLMTNCESPAVVVLSGSMEPAFYRGDVLFLGNSASPIQVGEIVVYKVDNKPIPIVHRVMRVHTVKKTGKQYLLTKGDNNNVDDRGLYAKNQLWVEREHIFGRVYGFAPYVGMVTIIMSDYPQLKFALLGLLCILSLFED</sequence>
<evidence type="ECO:0000256" key="8">
    <source>
        <dbReference type="ARBA" id="ARBA00022801"/>
    </source>
</evidence>
<protein>
    <recommendedName>
        <fullName evidence="5 15">Signal peptidase complex catalytic subunit SEC11</fullName>
        <ecNumber evidence="4 15">3.4.21.89</ecNumber>
    </recommendedName>
</protein>
<evidence type="ECO:0000256" key="10">
    <source>
        <dbReference type="ARBA" id="ARBA00022968"/>
    </source>
</evidence>
<evidence type="ECO:0000256" key="15">
    <source>
        <dbReference type="RuleBase" id="RU362047"/>
    </source>
</evidence>
<evidence type="ECO:0000256" key="9">
    <source>
        <dbReference type="ARBA" id="ARBA00022824"/>
    </source>
</evidence>
<dbReference type="InterPro" id="IPR015927">
    <property type="entry name" value="Peptidase_S24_S26A/B/C"/>
</dbReference>
<accession>A0A1R1Y6H1</accession>
<dbReference type="NCBIfam" id="TIGR02228">
    <property type="entry name" value="sigpep_I_arch"/>
    <property type="match status" value="1"/>
</dbReference>
<keyword evidence="8 15" id="KW-0378">Hydrolase</keyword>
<dbReference type="InterPro" id="IPR001733">
    <property type="entry name" value="Peptidase_S26B"/>
</dbReference>
<feature type="domain" description="Peptidase S24/S26A/S26B/S26C" evidence="16">
    <location>
        <begin position="40"/>
        <end position="124"/>
    </location>
</feature>
<dbReference type="FunFam" id="2.10.109.10:FF:000003">
    <property type="entry name" value="Signal peptidase complex catalytic subunit SEC11"/>
    <property type="match status" value="1"/>
</dbReference>
<evidence type="ECO:0000313" key="18">
    <source>
        <dbReference type="Proteomes" id="UP000187283"/>
    </source>
</evidence>
<evidence type="ECO:0000256" key="7">
    <source>
        <dbReference type="ARBA" id="ARBA00022692"/>
    </source>
</evidence>
<evidence type="ECO:0000256" key="6">
    <source>
        <dbReference type="ARBA" id="ARBA00022670"/>
    </source>
</evidence>
<dbReference type="PROSITE" id="PS00761">
    <property type="entry name" value="SPASE_I_3"/>
    <property type="match status" value="1"/>
</dbReference>
<dbReference type="STRING" id="133412.A0A1R1Y6H1"/>
<comment type="caution">
    <text evidence="17">The sequence shown here is derived from an EMBL/GenBank/DDBJ whole genome shotgun (WGS) entry which is preliminary data.</text>
</comment>